<accession>A0A8T2MBP9</accession>
<dbReference type="GO" id="GO:0012506">
    <property type="term" value="C:vesicle membrane"/>
    <property type="evidence" value="ECO:0007669"/>
    <property type="project" value="TreeGrafter"/>
</dbReference>
<dbReference type="GO" id="GO:0005737">
    <property type="term" value="C:cytoplasm"/>
    <property type="evidence" value="ECO:0007669"/>
    <property type="project" value="TreeGrafter"/>
</dbReference>
<evidence type="ECO:0000256" key="6">
    <source>
        <dbReference type="RuleBase" id="RU003540"/>
    </source>
</evidence>
<dbReference type="PRINTS" id="PR00196">
    <property type="entry name" value="ANNEXIN"/>
</dbReference>
<evidence type="ECO:0000313" key="7">
    <source>
        <dbReference type="EMBL" id="KAG9281848.1"/>
    </source>
</evidence>
<proteinExistence type="inferred from homology"/>
<dbReference type="InterPro" id="IPR037104">
    <property type="entry name" value="Annexin_sf"/>
</dbReference>
<dbReference type="GO" id="GO:0007165">
    <property type="term" value="P:signal transduction"/>
    <property type="evidence" value="ECO:0007669"/>
    <property type="project" value="TreeGrafter"/>
</dbReference>
<evidence type="ECO:0000256" key="1">
    <source>
        <dbReference type="ARBA" id="ARBA00007831"/>
    </source>
</evidence>
<reference evidence="7 8" key="1">
    <citation type="submission" date="2021-07" db="EMBL/GenBank/DDBJ databases">
        <authorList>
            <person name="Imarazene B."/>
            <person name="Zahm M."/>
            <person name="Klopp C."/>
            <person name="Cabau C."/>
            <person name="Beille S."/>
            <person name="Jouanno E."/>
            <person name="Castinel A."/>
            <person name="Lluch J."/>
            <person name="Gil L."/>
            <person name="Kuchtly C."/>
            <person name="Lopez Roques C."/>
            <person name="Donnadieu C."/>
            <person name="Parrinello H."/>
            <person name="Journot L."/>
            <person name="Du K."/>
            <person name="Schartl M."/>
            <person name="Retaux S."/>
            <person name="Guiguen Y."/>
        </authorList>
    </citation>
    <scope>NUCLEOTIDE SEQUENCE [LARGE SCALE GENOMIC DNA]</scope>
    <source>
        <strain evidence="7">Pach_M1</strain>
        <tissue evidence="7">Testis</tissue>
    </source>
</reference>
<dbReference type="AlphaFoldDB" id="A0A8T2MBP9"/>
<comment type="domain">
    <text evidence="6">A pair of annexin repeats may form one binding site for calcium and phospholipid.</text>
</comment>
<dbReference type="FunFam" id="1.10.220.10:FF:000003">
    <property type="entry name" value="Annexin"/>
    <property type="match status" value="1"/>
</dbReference>
<evidence type="ECO:0000313" key="8">
    <source>
        <dbReference type="Proteomes" id="UP000752171"/>
    </source>
</evidence>
<evidence type="ECO:0000256" key="5">
    <source>
        <dbReference type="ARBA" id="ARBA00023302"/>
    </source>
</evidence>
<dbReference type="SMART" id="SM00335">
    <property type="entry name" value="ANX"/>
    <property type="match status" value="4"/>
</dbReference>
<dbReference type="GO" id="GO:0005509">
    <property type="term" value="F:calcium ion binding"/>
    <property type="evidence" value="ECO:0007669"/>
    <property type="project" value="InterPro"/>
</dbReference>
<gene>
    <name evidence="7" type="primary">ANXA1</name>
    <name evidence="7" type="ORF">AMEX_G420</name>
</gene>
<keyword evidence="4 6" id="KW-0041">Annexin</keyword>
<keyword evidence="5 6" id="KW-0111">Calcium/phospholipid-binding</keyword>
<dbReference type="PROSITE" id="PS00223">
    <property type="entry name" value="ANNEXIN_1"/>
    <property type="match status" value="3"/>
</dbReference>
<protein>
    <recommendedName>
        <fullName evidence="6">Annexin</fullName>
    </recommendedName>
</protein>
<dbReference type="PANTHER" id="PTHR10502:SF237">
    <property type="entry name" value="ANNEXIN"/>
    <property type="match status" value="1"/>
</dbReference>
<dbReference type="PROSITE" id="PS51897">
    <property type="entry name" value="ANNEXIN_2"/>
    <property type="match status" value="4"/>
</dbReference>
<dbReference type="InterPro" id="IPR018252">
    <property type="entry name" value="Annexin_repeat_CS"/>
</dbReference>
<keyword evidence="2 6" id="KW-0677">Repeat</keyword>
<dbReference type="GO" id="GO:0071385">
    <property type="term" value="P:cellular response to glucocorticoid stimulus"/>
    <property type="evidence" value="ECO:0007669"/>
    <property type="project" value="TreeGrafter"/>
</dbReference>
<dbReference type="GO" id="GO:0006909">
    <property type="term" value="P:phagocytosis"/>
    <property type="evidence" value="ECO:0007669"/>
    <property type="project" value="TreeGrafter"/>
</dbReference>
<dbReference type="Proteomes" id="UP000752171">
    <property type="component" value="Unassembled WGS sequence"/>
</dbReference>
<dbReference type="Pfam" id="PF00191">
    <property type="entry name" value="Annexin"/>
    <property type="match status" value="4"/>
</dbReference>
<evidence type="ECO:0000256" key="2">
    <source>
        <dbReference type="ARBA" id="ARBA00022737"/>
    </source>
</evidence>
<dbReference type="GO" id="GO:0005886">
    <property type="term" value="C:plasma membrane"/>
    <property type="evidence" value="ECO:0007669"/>
    <property type="project" value="TreeGrafter"/>
</dbReference>
<evidence type="ECO:0000256" key="4">
    <source>
        <dbReference type="ARBA" id="ARBA00023216"/>
    </source>
</evidence>
<dbReference type="InterPro" id="IPR001464">
    <property type="entry name" value="Annexin"/>
</dbReference>
<organism evidence="7 8">
    <name type="scientific">Astyanax mexicanus</name>
    <name type="common">Blind cave fish</name>
    <name type="synonym">Astyanax fasciatus mexicanus</name>
    <dbReference type="NCBI Taxonomy" id="7994"/>
    <lineage>
        <taxon>Eukaryota</taxon>
        <taxon>Metazoa</taxon>
        <taxon>Chordata</taxon>
        <taxon>Craniata</taxon>
        <taxon>Vertebrata</taxon>
        <taxon>Euteleostomi</taxon>
        <taxon>Actinopterygii</taxon>
        <taxon>Neopterygii</taxon>
        <taxon>Teleostei</taxon>
        <taxon>Ostariophysi</taxon>
        <taxon>Characiformes</taxon>
        <taxon>Characoidei</taxon>
        <taxon>Acestrorhamphidae</taxon>
        <taxon>Acestrorhamphinae</taxon>
        <taxon>Astyanax</taxon>
    </lineage>
</organism>
<dbReference type="GO" id="GO:0005544">
    <property type="term" value="F:calcium-dependent phospholipid binding"/>
    <property type="evidence" value="ECO:0007669"/>
    <property type="project" value="UniProtKB-KW"/>
</dbReference>
<name>A0A8T2MBP9_ASTMX</name>
<dbReference type="SUPFAM" id="SSF47874">
    <property type="entry name" value="Annexin"/>
    <property type="match status" value="1"/>
</dbReference>
<dbReference type="Gene3D" id="1.10.220.10">
    <property type="entry name" value="Annexin"/>
    <property type="match status" value="4"/>
</dbReference>
<dbReference type="InterPro" id="IPR018502">
    <property type="entry name" value="Annexin_repeat"/>
</dbReference>
<comment type="similarity">
    <text evidence="1 6">Belongs to the annexin family.</text>
</comment>
<dbReference type="GO" id="GO:0001786">
    <property type="term" value="F:phosphatidylserine binding"/>
    <property type="evidence" value="ECO:0007669"/>
    <property type="project" value="TreeGrafter"/>
</dbReference>
<dbReference type="FunFam" id="1.10.220.10:FF:000002">
    <property type="entry name" value="Annexin"/>
    <property type="match status" value="1"/>
</dbReference>
<dbReference type="EMBL" id="JAICCE010000001">
    <property type="protein sequence ID" value="KAG9281848.1"/>
    <property type="molecule type" value="Genomic_DNA"/>
</dbReference>
<evidence type="ECO:0000256" key="3">
    <source>
        <dbReference type="ARBA" id="ARBA00022837"/>
    </source>
</evidence>
<comment type="caution">
    <text evidence="7">The sequence shown here is derived from an EMBL/GenBank/DDBJ whole genome shotgun (WGS) entry which is preliminary data.</text>
</comment>
<dbReference type="GO" id="GO:0005634">
    <property type="term" value="C:nucleus"/>
    <property type="evidence" value="ECO:0007669"/>
    <property type="project" value="TreeGrafter"/>
</dbReference>
<dbReference type="FunFam" id="1.10.220.10:FF:000001">
    <property type="entry name" value="Annexin"/>
    <property type="match status" value="1"/>
</dbReference>
<dbReference type="FunFam" id="1.10.220.10:FF:000007">
    <property type="entry name" value="Annexin"/>
    <property type="match status" value="1"/>
</dbReference>
<keyword evidence="3 6" id="KW-0106">Calcium</keyword>
<dbReference type="PANTHER" id="PTHR10502">
    <property type="entry name" value="ANNEXIN"/>
    <property type="match status" value="1"/>
</dbReference>
<sequence length="378" mass="42273">MNEFNSLSCCLWCERRSFQILFTNAVNRTVTMAFFQKLIKKFTNDKTSDDQTGKEPSKGKAQPYFGTIHPDPNFNASRDAAALQKAIETKGVDENAITEILARRTNAQRQEIKAAYQKDTGKDLPKALKSALRSSYEDVVLALLMTPAQFDAHELRHAMKGLGTKEKTLCEILGTRSNQEIRLIKAAFKEAYGEELEHDMKGDTTGQFETALLNLCKASRSEDPNIDDGLAKSDAKALFEAGEKKLGTVSSVFIDILTSRSEAQLCKIFKQYEKIGTQGLNTVVEDELHGSLEECLMTLVKAAWNKPAYFAERLHLAMKGAGTNCNTLSRIIVSRSEKDLQKIKQEYKRMYGKTLQEAILAETKGDYEKVLLLLCGEN</sequence>